<evidence type="ECO:0000313" key="3">
    <source>
        <dbReference type="Proteomes" id="UP000071561"/>
    </source>
</evidence>
<dbReference type="OrthoDB" id="772159at2"/>
<name>A0A127VCR0_9SPHI</name>
<evidence type="ECO:0000313" key="2">
    <source>
        <dbReference type="EMBL" id="AMP99001.1"/>
    </source>
</evidence>
<keyword evidence="1" id="KW-0812">Transmembrane</keyword>
<dbReference type="RefSeq" id="WP_068400275.1">
    <property type="nucleotide sequence ID" value="NZ_CP014504.1"/>
</dbReference>
<keyword evidence="3" id="KW-1185">Reference proteome</keyword>
<feature type="transmembrane region" description="Helical" evidence="1">
    <location>
        <begin position="12"/>
        <end position="33"/>
    </location>
</feature>
<evidence type="ECO:0000256" key="1">
    <source>
        <dbReference type="SAM" id="Phobius"/>
    </source>
</evidence>
<dbReference type="InterPro" id="IPR048136">
    <property type="entry name" value="STM3941-like"/>
</dbReference>
<protein>
    <submittedName>
        <fullName evidence="2">Uncharacterized protein</fullName>
    </submittedName>
</protein>
<proteinExistence type="predicted"/>
<gene>
    <name evidence="2" type="ORF">AY601_2100</name>
</gene>
<dbReference type="Proteomes" id="UP000071561">
    <property type="component" value="Chromosome"/>
</dbReference>
<feature type="transmembrane region" description="Helical" evidence="1">
    <location>
        <begin position="39"/>
        <end position="62"/>
    </location>
</feature>
<dbReference type="EMBL" id="CP014504">
    <property type="protein sequence ID" value="AMP99001.1"/>
    <property type="molecule type" value="Genomic_DNA"/>
</dbReference>
<accession>A0A127VCR0</accession>
<dbReference type="PATRIC" id="fig|188932.3.peg.2200"/>
<sequence>MVVEFFRNRKKSINLLLILSGILLVMLLILLYSSGIISGGIIIAKGIAFSAIGIVILAIIIIKTMISLKDKSPLIVLSPEGITAKVTAVSKAAGLILWEDISDIQLHKVGGDTLITLIINNPEPYSAKIRKKLTSIALEKDQDLQIYMTASVLDINAGELFDQVTAYRAQLNPGVASI</sequence>
<keyword evidence="1" id="KW-1133">Transmembrane helix</keyword>
<dbReference type="AlphaFoldDB" id="A0A127VCR0"/>
<dbReference type="KEGG" id="pcm:AY601_2100"/>
<reference evidence="2 3" key="1">
    <citation type="submission" date="2016-03" db="EMBL/GenBank/DDBJ databases">
        <title>Complete genome sequence of Pedobacter cryoconitis PAMC 27485.</title>
        <authorList>
            <person name="Lee J."/>
            <person name="Kim O.-S."/>
        </authorList>
    </citation>
    <scope>NUCLEOTIDE SEQUENCE [LARGE SCALE GENOMIC DNA]</scope>
    <source>
        <strain evidence="2 3">PAMC 27485</strain>
    </source>
</reference>
<organism evidence="2 3">
    <name type="scientific">Pedobacter cryoconitis</name>
    <dbReference type="NCBI Taxonomy" id="188932"/>
    <lineage>
        <taxon>Bacteria</taxon>
        <taxon>Pseudomonadati</taxon>
        <taxon>Bacteroidota</taxon>
        <taxon>Sphingobacteriia</taxon>
        <taxon>Sphingobacteriales</taxon>
        <taxon>Sphingobacteriaceae</taxon>
        <taxon>Pedobacter</taxon>
    </lineage>
</organism>
<dbReference type="NCBIfam" id="NF041635">
    <property type="entry name" value="STM3941_fam"/>
    <property type="match status" value="1"/>
</dbReference>
<keyword evidence="1" id="KW-0472">Membrane</keyword>